<dbReference type="AlphaFoldDB" id="A0A6G1H2D7"/>
<accession>A0A6G1H2D7</accession>
<dbReference type="GO" id="GO:0001727">
    <property type="term" value="F:lipid kinase activity"/>
    <property type="evidence" value="ECO:0007669"/>
    <property type="project" value="TreeGrafter"/>
</dbReference>
<dbReference type="Gene3D" id="3.40.50.10330">
    <property type="entry name" value="Probable inorganic polyphosphate/atp-NAD kinase, domain 1"/>
    <property type="match status" value="1"/>
</dbReference>
<dbReference type="InterPro" id="IPR016064">
    <property type="entry name" value="NAD/diacylglycerol_kinase_sf"/>
</dbReference>
<keyword evidence="3" id="KW-1185">Reference proteome</keyword>
<dbReference type="GO" id="GO:0016020">
    <property type="term" value="C:membrane"/>
    <property type="evidence" value="ECO:0007669"/>
    <property type="project" value="TreeGrafter"/>
</dbReference>
<dbReference type="GO" id="GO:0005737">
    <property type="term" value="C:cytoplasm"/>
    <property type="evidence" value="ECO:0007669"/>
    <property type="project" value="TreeGrafter"/>
</dbReference>
<dbReference type="GO" id="GO:0046512">
    <property type="term" value="P:sphingosine biosynthetic process"/>
    <property type="evidence" value="ECO:0007669"/>
    <property type="project" value="TreeGrafter"/>
</dbReference>
<dbReference type="InterPro" id="IPR050187">
    <property type="entry name" value="Lipid_Phosphate_FormReg"/>
</dbReference>
<evidence type="ECO:0000313" key="2">
    <source>
        <dbReference type="EMBL" id="KAF1987335.1"/>
    </source>
</evidence>
<sequence length="488" mass="53039">MSYSEPVICAGFVDTHPVSFEYTSTRYSNQLKYTYQQEHHSVLIDSRDLVGVVADSTKEGKSYCVLYLDKVPPDAKIPSIPTLRSASARDLPQEFVDKYAVQAFRNILRREERNDDGEPNIHVIVSVLSGVGLATNFHESVLRPILDRIPLRADIDYKIHYTESSDTITDLTKNRLLPRAEAGVAQHIVLLSGDGGVVDVINALLTPSPSSSYVPPTISLLALGTGNALAHSTGITADDTLGLSTLALGSAKQLPLLKATFSPGALALADEASRKESLPATVRTKAPDGTEVDAPTMYGAVVASWGLHAALVADSDTAEYRKHGVQRFAMAANANLFPADGSPTHPYQAQVSVLRSLPESGGEEEWEPIKRETHAYVLATLVSNLEKEFTISPASKPLSGTLHLVEFGPMNGTEVMRVMGLAYQGGKHVDEEVVGYHEVEGVRIDFKDGEKDERFRRICIDGTIIVVEQGGWVEIQKENRKVVELVGP</sequence>
<name>A0A6G1H2D7_9PEZI</name>
<evidence type="ECO:0000313" key="3">
    <source>
        <dbReference type="Proteomes" id="UP000800041"/>
    </source>
</evidence>
<dbReference type="Gene3D" id="2.60.200.40">
    <property type="match status" value="1"/>
</dbReference>
<dbReference type="EMBL" id="ML977153">
    <property type="protein sequence ID" value="KAF1987335.1"/>
    <property type="molecule type" value="Genomic_DNA"/>
</dbReference>
<gene>
    <name evidence="2" type="ORF">K402DRAFT_393042</name>
</gene>
<feature type="domain" description="DAGKc" evidence="1">
    <location>
        <begin position="116"/>
        <end position="263"/>
    </location>
</feature>
<dbReference type="InterPro" id="IPR017438">
    <property type="entry name" value="ATP-NAD_kinase_N"/>
</dbReference>
<proteinExistence type="predicted"/>
<protein>
    <recommendedName>
        <fullName evidence="1">DAGKc domain-containing protein</fullName>
    </recommendedName>
</protein>
<dbReference type="Proteomes" id="UP000800041">
    <property type="component" value="Unassembled WGS sequence"/>
</dbReference>
<dbReference type="Pfam" id="PF00781">
    <property type="entry name" value="DAGK_cat"/>
    <property type="match status" value="1"/>
</dbReference>
<reference evidence="2" key="1">
    <citation type="journal article" date="2020" name="Stud. Mycol.">
        <title>101 Dothideomycetes genomes: a test case for predicting lifestyles and emergence of pathogens.</title>
        <authorList>
            <person name="Haridas S."/>
            <person name="Albert R."/>
            <person name="Binder M."/>
            <person name="Bloem J."/>
            <person name="Labutti K."/>
            <person name="Salamov A."/>
            <person name="Andreopoulos B."/>
            <person name="Baker S."/>
            <person name="Barry K."/>
            <person name="Bills G."/>
            <person name="Bluhm B."/>
            <person name="Cannon C."/>
            <person name="Castanera R."/>
            <person name="Culley D."/>
            <person name="Daum C."/>
            <person name="Ezra D."/>
            <person name="Gonzalez J."/>
            <person name="Henrissat B."/>
            <person name="Kuo A."/>
            <person name="Liang C."/>
            <person name="Lipzen A."/>
            <person name="Lutzoni F."/>
            <person name="Magnuson J."/>
            <person name="Mondo S."/>
            <person name="Nolan M."/>
            <person name="Ohm R."/>
            <person name="Pangilinan J."/>
            <person name="Park H.-J."/>
            <person name="Ramirez L."/>
            <person name="Alfaro M."/>
            <person name="Sun H."/>
            <person name="Tritt A."/>
            <person name="Yoshinaga Y."/>
            <person name="Zwiers L.-H."/>
            <person name="Turgeon B."/>
            <person name="Goodwin S."/>
            <person name="Spatafora J."/>
            <person name="Crous P."/>
            <person name="Grigoriev I."/>
        </authorList>
    </citation>
    <scope>NUCLEOTIDE SEQUENCE</scope>
    <source>
        <strain evidence="2">CBS 113979</strain>
    </source>
</reference>
<dbReference type="SUPFAM" id="SSF111331">
    <property type="entry name" value="NAD kinase/diacylglycerol kinase-like"/>
    <property type="match status" value="1"/>
</dbReference>
<organism evidence="2 3">
    <name type="scientific">Aulographum hederae CBS 113979</name>
    <dbReference type="NCBI Taxonomy" id="1176131"/>
    <lineage>
        <taxon>Eukaryota</taxon>
        <taxon>Fungi</taxon>
        <taxon>Dikarya</taxon>
        <taxon>Ascomycota</taxon>
        <taxon>Pezizomycotina</taxon>
        <taxon>Dothideomycetes</taxon>
        <taxon>Pleosporomycetidae</taxon>
        <taxon>Aulographales</taxon>
        <taxon>Aulographaceae</taxon>
    </lineage>
</organism>
<dbReference type="PROSITE" id="PS50146">
    <property type="entry name" value="DAGK"/>
    <property type="match status" value="1"/>
</dbReference>
<evidence type="ECO:0000259" key="1">
    <source>
        <dbReference type="PROSITE" id="PS50146"/>
    </source>
</evidence>
<dbReference type="PANTHER" id="PTHR12358:SF108">
    <property type="entry name" value="DAGKC DOMAIN-CONTAINING PROTEIN"/>
    <property type="match status" value="1"/>
</dbReference>
<dbReference type="PANTHER" id="PTHR12358">
    <property type="entry name" value="SPHINGOSINE KINASE"/>
    <property type="match status" value="1"/>
</dbReference>
<dbReference type="OrthoDB" id="3853857at2759"/>
<dbReference type="InterPro" id="IPR001206">
    <property type="entry name" value="Diacylglycerol_kinase_cat_dom"/>
</dbReference>